<feature type="transmembrane region" description="Helical" evidence="7">
    <location>
        <begin position="276"/>
        <end position="297"/>
    </location>
</feature>
<dbReference type="InParanoid" id="A0A177C1K2"/>
<dbReference type="CDD" id="cd09630">
    <property type="entry name" value="CDH_like_cytochrome"/>
    <property type="match status" value="1"/>
</dbReference>
<evidence type="ECO:0000256" key="1">
    <source>
        <dbReference type="ARBA" id="ARBA00004370"/>
    </source>
</evidence>
<evidence type="ECO:0000256" key="2">
    <source>
        <dbReference type="ARBA" id="ARBA00022448"/>
    </source>
</evidence>
<keyword evidence="5 7" id="KW-1133">Transmembrane helix</keyword>
<dbReference type="InterPro" id="IPR005018">
    <property type="entry name" value="DOMON_domain"/>
</dbReference>
<dbReference type="InterPro" id="IPR018825">
    <property type="entry name" value="DUF2427"/>
</dbReference>
<dbReference type="STRING" id="1460663.A0A177C1K2"/>
<evidence type="ECO:0000256" key="8">
    <source>
        <dbReference type="SAM" id="SignalP"/>
    </source>
</evidence>
<dbReference type="PANTHER" id="PTHR47797">
    <property type="entry name" value="DEHYDROGENASE, PUTATIVE (AFU_ORTHOLOGUE AFUA_8G05805)-RELATED"/>
    <property type="match status" value="1"/>
</dbReference>
<dbReference type="CDD" id="cd08760">
    <property type="entry name" value="Cyt_b561_FRRS1_like"/>
    <property type="match status" value="1"/>
</dbReference>
<evidence type="ECO:0000256" key="4">
    <source>
        <dbReference type="ARBA" id="ARBA00022982"/>
    </source>
</evidence>
<keyword evidence="8" id="KW-0732">Signal</keyword>
<dbReference type="SMART" id="SM00664">
    <property type="entry name" value="DoH"/>
    <property type="match status" value="1"/>
</dbReference>
<dbReference type="GeneID" id="28767131"/>
<dbReference type="GO" id="GO:0016020">
    <property type="term" value="C:membrane"/>
    <property type="evidence" value="ECO:0007669"/>
    <property type="project" value="UniProtKB-SubCell"/>
</dbReference>
<dbReference type="RefSeq" id="XP_018031888.1">
    <property type="nucleotide sequence ID" value="XM_018183645.1"/>
</dbReference>
<dbReference type="SUPFAM" id="SSF49344">
    <property type="entry name" value="CBD9-like"/>
    <property type="match status" value="1"/>
</dbReference>
<protein>
    <submittedName>
        <fullName evidence="11">CBD9-like protein</fullName>
    </submittedName>
</protein>
<reference evidence="11 12" key="1">
    <citation type="submission" date="2016-05" db="EMBL/GenBank/DDBJ databases">
        <title>Comparative analysis of secretome profiles of manganese(II)-oxidizing ascomycete fungi.</title>
        <authorList>
            <consortium name="DOE Joint Genome Institute"/>
            <person name="Zeiner C.A."/>
            <person name="Purvine S.O."/>
            <person name="Zink E.M."/>
            <person name="Wu S."/>
            <person name="Pasa-Tolic L."/>
            <person name="Chaput D.L."/>
            <person name="Haridas S."/>
            <person name="Grigoriev I.V."/>
            <person name="Santelli C.M."/>
            <person name="Hansel C.M."/>
        </authorList>
    </citation>
    <scope>NUCLEOTIDE SEQUENCE [LARGE SCALE GENOMIC DNA]</scope>
    <source>
        <strain evidence="11 12">AP3s5-JAC2a</strain>
    </source>
</reference>
<keyword evidence="12" id="KW-1185">Reference proteome</keyword>
<dbReference type="PANTHER" id="PTHR47797:SF1">
    <property type="entry name" value="CYTOCHROME B561 DOMAIN-CONTAINING PROTEIN-RELATED"/>
    <property type="match status" value="1"/>
</dbReference>
<evidence type="ECO:0000256" key="7">
    <source>
        <dbReference type="SAM" id="Phobius"/>
    </source>
</evidence>
<gene>
    <name evidence="11" type="ORF">CC84DRAFT_1228645</name>
</gene>
<feature type="domain" description="Cytochrome b561" evidence="10">
    <location>
        <begin position="246"/>
        <end position="367"/>
    </location>
</feature>
<dbReference type="Gene3D" id="1.20.120.1770">
    <property type="match status" value="1"/>
</dbReference>
<evidence type="ECO:0000313" key="12">
    <source>
        <dbReference type="Proteomes" id="UP000077069"/>
    </source>
</evidence>
<dbReference type="EMBL" id="KV441557">
    <property type="protein sequence ID" value="OAG01523.1"/>
    <property type="molecule type" value="Genomic_DNA"/>
</dbReference>
<feature type="domain" description="DOMON" evidence="9">
    <location>
        <begin position="72"/>
        <end position="175"/>
    </location>
</feature>
<dbReference type="AlphaFoldDB" id="A0A177C1K2"/>
<accession>A0A177C1K2</accession>
<dbReference type="InterPro" id="IPR006593">
    <property type="entry name" value="Cyt_b561/ferric_Rdtase_TM"/>
</dbReference>
<organism evidence="11 12">
    <name type="scientific">Paraphaeosphaeria sporulosa</name>
    <dbReference type="NCBI Taxonomy" id="1460663"/>
    <lineage>
        <taxon>Eukaryota</taxon>
        <taxon>Fungi</taxon>
        <taxon>Dikarya</taxon>
        <taxon>Ascomycota</taxon>
        <taxon>Pezizomycotina</taxon>
        <taxon>Dothideomycetes</taxon>
        <taxon>Pleosporomycetidae</taxon>
        <taxon>Pleosporales</taxon>
        <taxon>Massarineae</taxon>
        <taxon>Didymosphaeriaceae</taxon>
        <taxon>Paraphaeosphaeria</taxon>
    </lineage>
</organism>
<dbReference type="OrthoDB" id="19261at2759"/>
<dbReference type="Gene3D" id="2.60.40.1210">
    <property type="entry name" value="Cellobiose dehydrogenase, cytochrome domain"/>
    <property type="match status" value="1"/>
</dbReference>
<feature type="transmembrane region" description="Helical" evidence="7">
    <location>
        <begin position="248"/>
        <end position="269"/>
    </location>
</feature>
<comment type="subcellular location">
    <subcellularLocation>
        <location evidence="1">Membrane</location>
    </subcellularLocation>
</comment>
<evidence type="ECO:0000313" key="11">
    <source>
        <dbReference type="EMBL" id="OAG01523.1"/>
    </source>
</evidence>
<feature type="transmembrane region" description="Helical" evidence="7">
    <location>
        <begin position="350"/>
        <end position="371"/>
    </location>
</feature>
<feature type="chain" id="PRO_5008057582" evidence="8">
    <location>
        <begin position="21"/>
        <end position="432"/>
    </location>
</feature>
<dbReference type="Pfam" id="PF10348">
    <property type="entry name" value="DUF2427"/>
    <property type="match status" value="1"/>
</dbReference>
<evidence type="ECO:0000259" key="10">
    <source>
        <dbReference type="SMART" id="SM00665"/>
    </source>
</evidence>
<evidence type="ECO:0000259" key="9">
    <source>
        <dbReference type="SMART" id="SM00664"/>
    </source>
</evidence>
<evidence type="ECO:0000256" key="5">
    <source>
        <dbReference type="ARBA" id="ARBA00022989"/>
    </source>
</evidence>
<feature type="transmembrane region" description="Helical" evidence="7">
    <location>
        <begin position="309"/>
        <end position="329"/>
    </location>
</feature>
<dbReference type="Proteomes" id="UP000077069">
    <property type="component" value="Unassembled WGS sequence"/>
</dbReference>
<proteinExistence type="predicted"/>
<name>A0A177C1K2_9PLEO</name>
<keyword evidence="3 7" id="KW-0812">Transmembrane</keyword>
<evidence type="ECO:0000256" key="3">
    <source>
        <dbReference type="ARBA" id="ARBA00022692"/>
    </source>
</evidence>
<dbReference type="Pfam" id="PF16010">
    <property type="entry name" value="CDH-cyt"/>
    <property type="match status" value="1"/>
</dbReference>
<evidence type="ECO:0000256" key="6">
    <source>
        <dbReference type="ARBA" id="ARBA00023136"/>
    </source>
</evidence>
<feature type="transmembrane region" description="Helical" evidence="7">
    <location>
        <begin position="377"/>
        <end position="397"/>
    </location>
</feature>
<dbReference type="InterPro" id="IPR015920">
    <property type="entry name" value="Cellobiose_DH-like_cyt"/>
</dbReference>
<keyword evidence="6 7" id="KW-0472">Membrane</keyword>
<keyword evidence="4" id="KW-0249">Electron transport</keyword>
<dbReference type="SMART" id="SM00665">
    <property type="entry name" value="B561"/>
    <property type="match status" value="1"/>
</dbReference>
<sequence length="432" mass="46309">MKLLARLGPVLAAFALVSSASSDFEVVRREAGPSNATFVHDTGSGSVVFAVAAVKDVGDLYFHLEAPAEYSWVAVGSGEEMDGSLMWVAYRSENGTGVTLSSRTSDGHVEPSYNSGIDCQISTRNGTSNGIIKINNRDILAVNGVCKNITRITASDSKGAIDLTSSSQNFIFGLGPTGKTIQSDSKSAGIRRHTLYGQFSLDLSKATVANTEDVDEAQLSSVGNWQNANAQVVGDVTSDRDWSGPAHVVLMGGAFVIVFPLGVVFLRVLEKVKWHAWMQGVGMVLAIIGLGVGIYLGREYNHSKDFNSAHQIIGLIVVLFALVQFTLGMRHHRVYVRSQRPTTFGRIHRYIGPPLLLLGAINGFLGFNLAGEDDDNIWYGVIVGVIIVALAGSLFWARRRRGGKAAKLGRGNMGRESYEGGHIPLTNMGHGG</sequence>
<keyword evidence="2" id="KW-0813">Transport</keyword>
<feature type="signal peptide" evidence="8">
    <location>
        <begin position="1"/>
        <end position="20"/>
    </location>
</feature>